<keyword evidence="3" id="KW-0813">Transport</keyword>
<proteinExistence type="predicted"/>
<dbReference type="EMBL" id="JBHSEN010000001">
    <property type="protein sequence ID" value="MFC4428718.1"/>
    <property type="molecule type" value="Genomic_DNA"/>
</dbReference>
<keyword evidence="1" id="KW-1133">Transmembrane helix</keyword>
<organism evidence="3 4">
    <name type="scientific">Citricoccus alkalitolerans</name>
    <dbReference type="NCBI Taxonomy" id="246603"/>
    <lineage>
        <taxon>Bacteria</taxon>
        <taxon>Bacillati</taxon>
        <taxon>Actinomycetota</taxon>
        <taxon>Actinomycetes</taxon>
        <taxon>Micrococcales</taxon>
        <taxon>Micrococcaceae</taxon>
        <taxon>Citricoccus</taxon>
    </lineage>
</organism>
<feature type="transmembrane region" description="Helical" evidence="1">
    <location>
        <begin position="129"/>
        <end position="147"/>
    </location>
</feature>
<reference evidence="4" key="1">
    <citation type="journal article" date="2019" name="Int. J. Syst. Evol. Microbiol.">
        <title>The Global Catalogue of Microorganisms (GCM) 10K type strain sequencing project: providing services to taxonomists for standard genome sequencing and annotation.</title>
        <authorList>
            <consortium name="The Broad Institute Genomics Platform"/>
            <consortium name="The Broad Institute Genome Sequencing Center for Infectious Disease"/>
            <person name="Wu L."/>
            <person name="Ma J."/>
        </authorList>
    </citation>
    <scope>NUCLEOTIDE SEQUENCE [LARGE SCALE GENOMIC DNA]</scope>
    <source>
        <strain evidence="4">CGMCC 1.12125</strain>
    </source>
</reference>
<feature type="domain" description="Potassium channel" evidence="2">
    <location>
        <begin position="102"/>
        <end position="159"/>
    </location>
</feature>
<keyword evidence="4" id="KW-1185">Reference proteome</keyword>
<dbReference type="GO" id="GO:0034220">
    <property type="term" value="P:monoatomic ion transmembrane transport"/>
    <property type="evidence" value="ECO:0007669"/>
    <property type="project" value="UniProtKB-KW"/>
</dbReference>
<dbReference type="Gene3D" id="1.10.287.70">
    <property type="match status" value="1"/>
</dbReference>
<protein>
    <submittedName>
        <fullName evidence="3">Potassium channel family protein</fullName>
    </submittedName>
</protein>
<evidence type="ECO:0000313" key="4">
    <source>
        <dbReference type="Proteomes" id="UP001595965"/>
    </source>
</evidence>
<gene>
    <name evidence="3" type="ORF">ACFO0K_03380</name>
</gene>
<accession>A0ABV8XVP5</accession>
<dbReference type="RefSeq" id="WP_344229607.1">
    <property type="nucleotide sequence ID" value="NZ_BAAALH010000002.1"/>
</dbReference>
<feature type="transmembrane region" description="Helical" evidence="1">
    <location>
        <begin position="94"/>
        <end position="117"/>
    </location>
</feature>
<evidence type="ECO:0000259" key="2">
    <source>
        <dbReference type="Pfam" id="PF07885"/>
    </source>
</evidence>
<dbReference type="SUPFAM" id="SSF81324">
    <property type="entry name" value="Voltage-gated potassium channels"/>
    <property type="match status" value="1"/>
</dbReference>
<keyword evidence="3" id="KW-0406">Ion transport</keyword>
<dbReference type="Pfam" id="PF07885">
    <property type="entry name" value="Ion_trans_2"/>
    <property type="match status" value="1"/>
</dbReference>
<evidence type="ECO:0000313" key="3">
    <source>
        <dbReference type="EMBL" id="MFC4428718.1"/>
    </source>
</evidence>
<comment type="caution">
    <text evidence="3">The sequence shown here is derived from an EMBL/GenBank/DDBJ whole genome shotgun (WGS) entry which is preliminary data.</text>
</comment>
<evidence type="ECO:0000256" key="1">
    <source>
        <dbReference type="SAM" id="Phobius"/>
    </source>
</evidence>
<keyword evidence="3" id="KW-0407">Ion channel</keyword>
<keyword evidence="1" id="KW-0472">Membrane</keyword>
<name>A0ABV8XVP5_9MICC</name>
<dbReference type="Proteomes" id="UP001595965">
    <property type="component" value="Unassembled WGS sequence"/>
</dbReference>
<dbReference type="InterPro" id="IPR013099">
    <property type="entry name" value="K_chnl_dom"/>
</dbReference>
<keyword evidence="1" id="KW-0812">Transmembrane</keyword>
<sequence>MAIAIALTRAAPAHWNGLGCLGAVEPSSTLVSIRSCHVFERSIHCSVTVFAVLAGHPRCLAAMCRLLRDKDFMGTPRPLVARFARSPRGRSVRLAVLMLLVVVLIVVVYSALFQYLMSVEGREYSWSTSVYWTLVTMSTLGYGDIVFDSEMGPVFTSVVLQIPDQNELFPSNAELLLIGEDAVEQRFVDRYVG</sequence>